<gene>
    <name evidence="1" type="ORF">LR48_Vigan11g118000</name>
</gene>
<dbReference type="AlphaFoldDB" id="A0A0L9VSU1"/>
<evidence type="ECO:0000313" key="1">
    <source>
        <dbReference type="EMBL" id="KOM58146.1"/>
    </source>
</evidence>
<organism evidence="1 2">
    <name type="scientific">Phaseolus angularis</name>
    <name type="common">Azuki bean</name>
    <name type="synonym">Vigna angularis</name>
    <dbReference type="NCBI Taxonomy" id="3914"/>
    <lineage>
        <taxon>Eukaryota</taxon>
        <taxon>Viridiplantae</taxon>
        <taxon>Streptophyta</taxon>
        <taxon>Embryophyta</taxon>
        <taxon>Tracheophyta</taxon>
        <taxon>Spermatophyta</taxon>
        <taxon>Magnoliopsida</taxon>
        <taxon>eudicotyledons</taxon>
        <taxon>Gunneridae</taxon>
        <taxon>Pentapetalae</taxon>
        <taxon>rosids</taxon>
        <taxon>fabids</taxon>
        <taxon>Fabales</taxon>
        <taxon>Fabaceae</taxon>
        <taxon>Papilionoideae</taxon>
        <taxon>50 kb inversion clade</taxon>
        <taxon>NPAAA clade</taxon>
        <taxon>indigoferoid/millettioid clade</taxon>
        <taxon>Phaseoleae</taxon>
        <taxon>Vigna</taxon>
    </lineage>
</organism>
<protein>
    <submittedName>
        <fullName evidence="1">Uncharacterized protein</fullName>
    </submittedName>
</protein>
<name>A0A0L9VSU1_PHAAN</name>
<accession>A0A0L9VSU1</accession>
<proteinExistence type="predicted"/>
<sequence length="114" mass="11975">MLLDVNQLFDALLLLSIQPTKPCTSQAAERMPSFPPAGSICDLHLSSQLDRELAGFSVGCLLLQSVVAAGVGDAAAIFIQAGPWCSYSSCSNKNLTLLHSKTPTVASSSPFTHP</sequence>
<dbReference type="EMBL" id="CM003381">
    <property type="protein sequence ID" value="KOM58146.1"/>
    <property type="molecule type" value="Genomic_DNA"/>
</dbReference>
<dbReference type="Gramene" id="KOM58146">
    <property type="protein sequence ID" value="KOM58146"/>
    <property type="gene ID" value="LR48_Vigan11g118000"/>
</dbReference>
<evidence type="ECO:0000313" key="2">
    <source>
        <dbReference type="Proteomes" id="UP000053144"/>
    </source>
</evidence>
<reference evidence="2" key="1">
    <citation type="journal article" date="2015" name="Proc. Natl. Acad. Sci. U.S.A.">
        <title>Genome sequencing of adzuki bean (Vigna angularis) provides insight into high starch and low fat accumulation and domestication.</title>
        <authorList>
            <person name="Yang K."/>
            <person name="Tian Z."/>
            <person name="Chen C."/>
            <person name="Luo L."/>
            <person name="Zhao B."/>
            <person name="Wang Z."/>
            <person name="Yu L."/>
            <person name="Li Y."/>
            <person name="Sun Y."/>
            <person name="Li W."/>
            <person name="Chen Y."/>
            <person name="Li Y."/>
            <person name="Zhang Y."/>
            <person name="Ai D."/>
            <person name="Zhao J."/>
            <person name="Shang C."/>
            <person name="Ma Y."/>
            <person name="Wu B."/>
            <person name="Wang M."/>
            <person name="Gao L."/>
            <person name="Sun D."/>
            <person name="Zhang P."/>
            <person name="Guo F."/>
            <person name="Wang W."/>
            <person name="Li Y."/>
            <person name="Wang J."/>
            <person name="Varshney R.K."/>
            <person name="Wang J."/>
            <person name="Ling H.Q."/>
            <person name="Wan P."/>
        </authorList>
    </citation>
    <scope>NUCLEOTIDE SEQUENCE</scope>
    <source>
        <strain evidence="2">cv. Jingnong 6</strain>
    </source>
</reference>
<dbReference type="Proteomes" id="UP000053144">
    <property type="component" value="Chromosome 11"/>
</dbReference>